<reference evidence="2" key="1">
    <citation type="journal article" date="2021" name="Sci. Rep.">
        <title>Antibiotic resistance plasmid composition and architecture in Escherichia coli isolates from meat.</title>
        <authorList>
            <person name="Darphorn T.S."/>
            <person name="Bel K."/>
            <person name="Koenders-van Sint Anneland B.B."/>
            <person name="Brul S."/>
            <person name="Ter Kuile B.H."/>
        </authorList>
    </citation>
    <scope>NUCLEOTIDE SEQUENCE</scope>
    <source>
        <strain evidence="2">ESBL3311</strain>
    </source>
</reference>
<accession>A0A7U1E3G5</accession>
<feature type="region of interest" description="Disordered" evidence="1">
    <location>
        <begin position="1"/>
        <end position="33"/>
    </location>
</feature>
<dbReference type="AlphaFoldDB" id="A0A7U1E3G5"/>
<dbReference type="EMBL" id="MW390547">
    <property type="protein sequence ID" value="QQZ48175.1"/>
    <property type="molecule type" value="Genomic_DNA"/>
</dbReference>
<proteinExistence type="predicted"/>
<keyword evidence="2" id="KW-0614">Plasmid</keyword>
<organism evidence="2">
    <name type="scientific">Escherichia coli</name>
    <dbReference type="NCBI Taxonomy" id="562"/>
    <lineage>
        <taxon>Bacteria</taxon>
        <taxon>Pseudomonadati</taxon>
        <taxon>Pseudomonadota</taxon>
        <taxon>Gammaproteobacteria</taxon>
        <taxon>Enterobacterales</taxon>
        <taxon>Enterobacteriaceae</taxon>
        <taxon>Escherichia</taxon>
    </lineage>
</organism>
<protein>
    <submittedName>
        <fullName evidence="2">Uncharacterized protein</fullName>
    </submittedName>
</protein>
<geneLocation type="plasmid" evidence="2">
    <name>pESBL3311-IncX1</name>
</geneLocation>
<sequence length="53" mass="5841">MPGNTRQRSDREGFARVGGSGNDQYPDPGWPSWPPHEACSASLQYCVYIQSIA</sequence>
<evidence type="ECO:0000313" key="2">
    <source>
        <dbReference type="EMBL" id="QQZ48175.1"/>
    </source>
</evidence>
<evidence type="ECO:0000256" key="1">
    <source>
        <dbReference type="SAM" id="MobiDB-lite"/>
    </source>
</evidence>
<name>A0A7U1E3G5_ECOLX</name>